<dbReference type="Proteomes" id="UP000807716">
    <property type="component" value="Unassembled WGS sequence"/>
</dbReference>
<evidence type="ECO:0000256" key="8">
    <source>
        <dbReference type="ARBA" id="ARBA00032004"/>
    </source>
</evidence>
<dbReference type="GO" id="GO:0003712">
    <property type="term" value="F:transcription coregulator activity"/>
    <property type="evidence" value="ECO:0007669"/>
    <property type="project" value="InterPro"/>
</dbReference>
<sequence>MNTSAPIGGRPGDGEGMHSRTASTPSTTEATRKDLELKLKELIETLLEFSITVYDFQPESNALVQEKIRDLIGQLTAIDGFKDKLDMMIPMEALSFIEDGKNPDLFTQSFVERVAGENQYTNGKIFAMKTFESALLDNLGMAFPAEMNNYQQLLQEAASPMGSSSSGSSSSSVSILADGGDKMERDTSMSGLPTGSSTPTSTSTFTPS</sequence>
<dbReference type="InterPro" id="IPR019145">
    <property type="entry name" value="Mediator_Med10"/>
</dbReference>
<evidence type="ECO:0000256" key="6">
    <source>
        <dbReference type="ARBA" id="ARBA00023163"/>
    </source>
</evidence>
<dbReference type="EMBL" id="JAAAJB010000303">
    <property type="protein sequence ID" value="KAG0258945.1"/>
    <property type="molecule type" value="Genomic_DNA"/>
</dbReference>
<evidence type="ECO:0000256" key="7">
    <source>
        <dbReference type="ARBA" id="ARBA00023242"/>
    </source>
</evidence>
<evidence type="ECO:0000256" key="9">
    <source>
        <dbReference type="RuleBase" id="RU364146"/>
    </source>
</evidence>
<feature type="compositionally biased region" description="Low complexity" evidence="10">
    <location>
        <begin position="162"/>
        <end position="174"/>
    </location>
</feature>
<evidence type="ECO:0000256" key="2">
    <source>
        <dbReference type="ARBA" id="ARBA00005389"/>
    </source>
</evidence>
<feature type="region of interest" description="Disordered" evidence="10">
    <location>
        <begin position="1"/>
        <end position="31"/>
    </location>
</feature>
<keyword evidence="6 9" id="KW-0804">Transcription</keyword>
<evidence type="ECO:0000313" key="11">
    <source>
        <dbReference type="EMBL" id="KAG0258945.1"/>
    </source>
</evidence>
<comment type="caution">
    <text evidence="11">The sequence shown here is derived from an EMBL/GenBank/DDBJ whole genome shotgun (WGS) entry which is preliminary data.</text>
</comment>
<name>A0A9P6U4M7_9FUNG</name>
<feature type="compositionally biased region" description="Polar residues" evidence="10">
    <location>
        <begin position="20"/>
        <end position="29"/>
    </location>
</feature>
<keyword evidence="5 9" id="KW-0010">Activator</keyword>
<evidence type="ECO:0000256" key="10">
    <source>
        <dbReference type="SAM" id="MobiDB-lite"/>
    </source>
</evidence>
<organism evidence="11 12">
    <name type="scientific">Actinomortierella ambigua</name>
    <dbReference type="NCBI Taxonomy" id="1343610"/>
    <lineage>
        <taxon>Eukaryota</taxon>
        <taxon>Fungi</taxon>
        <taxon>Fungi incertae sedis</taxon>
        <taxon>Mucoromycota</taxon>
        <taxon>Mortierellomycotina</taxon>
        <taxon>Mortierellomycetes</taxon>
        <taxon>Mortierellales</taxon>
        <taxon>Mortierellaceae</taxon>
        <taxon>Actinomortierella</taxon>
    </lineage>
</organism>
<keyword evidence="7 9" id="KW-0539">Nucleus</keyword>
<reference evidence="11" key="1">
    <citation type="journal article" date="2020" name="Fungal Divers.">
        <title>Resolving the Mortierellaceae phylogeny through synthesis of multi-gene phylogenetics and phylogenomics.</title>
        <authorList>
            <person name="Vandepol N."/>
            <person name="Liber J."/>
            <person name="Desiro A."/>
            <person name="Na H."/>
            <person name="Kennedy M."/>
            <person name="Barry K."/>
            <person name="Grigoriev I.V."/>
            <person name="Miller A.N."/>
            <person name="O'Donnell K."/>
            <person name="Stajich J.E."/>
            <person name="Bonito G."/>
        </authorList>
    </citation>
    <scope>NUCLEOTIDE SEQUENCE</scope>
    <source>
        <strain evidence="11">BC1065</strain>
    </source>
</reference>
<comment type="subunit">
    <text evidence="9">Component of the Mediator complex.</text>
</comment>
<dbReference type="AlphaFoldDB" id="A0A9P6U4M7"/>
<accession>A0A9P6U4M7</accession>
<comment type="function">
    <text evidence="9">Component of the Mediator complex, a coactivator involved in the regulated transcription of nearly all RNA polymerase II-dependent genes. Mediator functions as a bridge to convey information from gene-specific regulatory proteins to the basal RNA polymerase II transcription machinery. Mediator is recruited to promoters by direct interactions with regulatory proteins and serves as a scaffold for the assembly of a functional preinitiation complex with RNA polymerase II and the general transcription factors.</text>
</comment>
<dbReference type="Pfam" id="PF09748">
    <property type="entry name" value="Med10"/>
    <property type="match status" value="1"/>
</dbReference>
<evidence type="ECO:0000313" key="12">
    <source>
        <dbReference type="Proteomes" id="UP000807716"/>
    </source>
</evidence>
<evidence type="ECO:0000256" key="1">
    <source>
        <dbReference type="ARBA" id="ARBA00004123"/>
    </source>
</evidence>
<keyword evidence="12" id="KW-1185">Reference proteome</keyword>
<evidence type="ECO:0000256" key="4">
    <source>
        <dbReference type="ARBA" id="ARBA00023015"/>
    </source>
</evidence>
<dbReference type="GO" id="GO:0016592">
    <property type="term" value="C:mediator complex"/>
    <property type="evidence" value="ECO:0007669"/>
    <property type="project" value="InterPro"/>
</dbReference>
<keyword evidence="4 9" id="KW-0805">Transcription regulation</keyword>
<dbReference type="OrthoDB" id="337270at2759"/>
<dbReference type="PANTHER" id="PTHR13345">
    <property type="entry name" value="MEDIATOR OF RNA POLYMERASE II TRANSCRIPTION SUBUNIT 10"/>
    <property type="match status" value="1"/>
</dbReference>
<protein>
    <recommendedName>
        <fullName evidence="3 9">Mediator of RNA polymerase II transcription subunit 10</fullName>
    </recommendedName>
    <alternativeName>
        <fullName evidence="8 9">Mediator complex subunit 10</fullName>
    </alternativeName>
</protein>
<proteinExistence type="inferred from homology"/>
<comment type="subcellular location">
    <subcellularLocation>
        <location evidence="1 9">Nucleus</location>
    </subcellularLocation>
</comment>
<comment type="similarity">
    <text evidence="2 9">Belongs to the Mediator complex subunit 10 family.</text>
</comment>
<dbReference type="PANTHER" id="PTHR13345:SF13">
    <property type="entry name" value="MEDIATOR OF RNA POLYMERASE II TRANSCRIPTION SUBUNIT 10"/>
    <property type="match status" value="1"/>
</dbReference>
<feature type="compositionally biased region" description="Low complexity" evidence="10">
    <location>
        <begin position="188"/>
        <end position="208"/>
    </location>
</feature>
<evidence type="ECO:0000256" key="5">
    <source>
        <dbReference type="ARBA" id="ARBA00023159"/>
    </source>
</evidence>
<evidence type="ECO:0000256" key="3">
    <source>
        <dbReference type="ARBA" id="ARBA00019617"/>
    </source>
</evidence>
<feature type="region of interest" description="Disordered" evidence="10">
    <location>
        <begin position="156"/>
        <end position="208"/>
    </location>
</feature>
<dbReference type="GO" id="GO:0006357">
    <property type="term" value="P:regulation of transcription by RNA polymerase II"/>
    <property type="evidence" value="ECO:0007669"/>
    <property type="project" value="InterPro"/>
</dbReference>
<gene>
    <name evidence="9 11" type="primary">MED10</name>
    <name evidence="11" type="ORF">DFQ27_004375</name>
</gene>